<reference evidence="2" key="1">
    <citation type="journal article" date="2019" name="Int. J. Syst. Evol. Microbiol.">
        <title>The Global Catalogue of Microorganisms (GCM) 10K type strain sequencing project: providing services to taxonomists for standard genome sequencing and annotation.</title>
        <authorList>
            <consortium name="The Broad Institute Genomics Platform"/>
            <consortium name="The Broad Institute Genome Sequencing Center for Infectious Disease"/>
            <person name="Wu L."/>
            <person name="Ma J."/>
        </authorList>
    </citation>
    <scope>NUCLEOTIDE SEQUENCE [LARGE SCALE GENOMIC DNA]</scope>
    <source>
        <strain evidence="2">JCM 17589</strain>
    </source>
</reference>
<evidence type="ECO:0000313" key="2">
    <source>
        <dbReference type="Proteomes" id="UP001501845"/>
    </source>
</evidence>
<sequence>MVHHEQQREKTELATFREYAYNLIVAIADVGASTDLNTVCGIAHGRRRGGFFLFVFAAAGEGARMHVRGGPEWQTFAAGVARPA</sequence>
<proteinExistence type="predicted"/>
<gene>
    <name evidence="1" type="ORF">GCM10022285_17330</name>
</gene>
<accession>A0ABP7Y2R6</accession>
<comment type="caution">
    <text evidence="1">The sequence shown here is derived from an EMBL/GenBank/DDBJ whole genome shotgun (WGS) entry which is preliminary data.</text>
</comment>
<protein>
    <submittedName>
        <fullName evidence="1">Uncharacterized protein</fullName>
    </submittedName>
</protein>
<dbReference type="RefSeq" id="WP_346155888.1">
    <property type="nucleotide sequence ID" value="NZ_BAABBU010000007.1"/>
</dbReference>
<keyword evidence="2" id="KW-1185">Reference proteome</keyword>
<dbReference type="EMBL" id="BAABBU010000007">
    <property type="protein sequence ID" value="GAA4129620.1"/>
    <property type="molecule type" value="Genomic_DNA"/>
</dbReference>
<evidence type="ECO:0000313" key="1">
    <source>
        <dbReference type="EMBL" id="GAA4129620.1"/>
    </source>
</evidence>
<name>A0ABP7Y2R6_9ACTN</name>
<dbReference type="Proteomes" id="UP001501845">
    <property type="component" value="Unassembled WGS sequence"/>
</dbReference>
<organism evidence="1 2">
    <name type="scientific">Streptomyces tunisiensis</name>
    <dbReference type="NCBI Taxonomy" id="948699"/>
    <lineage>
        <taxon>Bacteria</taxon>
        <taxon>Bacillati</taxon>
        <taxon>Actinomycetota</taxon>
        <taxon>Actinomycetes</taxon>
        <taxon>Kitasatosporales</taxon>
        <taxon>Streptomycetaceae</taxon>
        <taxon>Streptomyces</taxon>
    </lineage>
</organism>